<gene>
    <name evidence="2" type="ORF">H4Q31_02630</name>
</gene>
<dbReference type="CDD" id="cd00158">
    <property type="entry name" value="RHOD"/>
    <property type="match status" value="1"/>
</dbReference>
<dbReference type="Pfam" id="PF00581">
    <property type="entry name" value="Rhodanese"/>
    <property type="match status" value="1"/>
</dbReference>
<dbReference type="AlphaFoldDB" id="A0A841T843"/>
<feature type="domain" description="Rhodanese" evidence="1">
    <location>
        <begin position="40"/>
        <end position="115"/>
    </location>
</feature>
<comment type="caution">
    <text evidence="2">The sequence shown here is derived from an EMBL/GenBank/DDBJ whole genome shotgun (WGS) entry which is preliminary data.</text>
</comment>
<accession>A0A841T843</accession>
<dbReference type="InterPro" id="IPR001763">
    <property type="entry name" value="Rhodanese-like_dom"/>
</dbReference>
<protein>
    <submittedName>
        <fullName evidence="2">Rhodanese-like domain-containing protein</fullName>
    </submittedName>
</protein>
<evidence type="ECO:0000313" key="3">
    <source>
        <dbReference type="Proteomes" id="UP000574133"/>
    </source>
</evidence>
<proteinExistence type="predicted"/>
<dbReference type="Proteomes" id="UP000574133">
    <property type="component" value="Unassembled WGS sequence"/>
</dbReference>
<evidence type="ECO:0000313" key="2">
    <source>
        <dbReference type="EMBL" id="MBB6676216.1"/>
    </source>
</evidence>
<sequence>MAIVFALVVLVLASWGLRRIWPAKGLNWVDSQSWKEAIDRNSEMKLLDVRDAMDYEACHVNGSINISLGRLPVLWKKELSPEDSVLIIADGDYERRSAARILRRRGFRKLYTGEGKGCA</sequence>
<dbReference type="SUPFAM" id="SSF52821">
    <property type="entry name" value="Rhodanese/Cell cycle control phosphatase"/>
    <property type="match status" value="1"/>
</dbReference>
<organism evidence="2 3">
    <name type="scientific">Cohnella lubricantis</name>
    <dbReference type="NCBI Taxonomy" id="2163172"/>
    <lineage>
        <taxon>Bacteria</taxon>
        <taxon>Bacillati</taxon>
        <taxon>Bacillota</taxon>
        <taxon>Bacilli</taxon>
        <taxon>Bacillales</taxon>
        <taxon>Paenibacillaceae</taxon>
        <taxon>Cohnella</taxon>
    </lineage>
</organism>
<evidence type="ECO:0000259" key="1">
    <source>
        <dbReference type="PROSITE" id="PS50206"/>
    </source>
</evidence>
<dbReference type="EMBL" id="JACJVN010000013">
    <property type="protein sequence ID" value="MBB6676216.1"/>
    <property type="molecule type" value="Genomic_DNA"/>
</dbReference>
<name>A0A841T843_9BACL</name>
<reference evidence="2 3" key="1">
    <citation type="submission" date="2020-08" db="EMBL/GenBank/DDBJ databases">
        <title>Cohnella phylogeny.</title>
        <authorList>
            <person name="Dunlap C."/>
        </authorList>
    </citation>
    <scope>NUCLEOTIDE SEQUENCE [LARGE SCALE GENOMIC DNA]</scope>
    <source>
        <strain evidence="2 3">DSM 103658</strain>
    </source>
</reference>
<dbReference type="Gene3D" id="3.40.250.10">
    <property type="entry name" value="Rhodanese-like domain"/>
    <property type="match status" value="1"/>
</dbReference>
<dbReference type="PROSITE" id="PS50206">
    <property type="entry name" value="RHODANESE_3"/>
    <property type="match status" value="1"/>
</dbReference>
<dbReference type="InterPro" id="IPR036873">
    <property type="entry name" value="Rhodanese-like_dom_sf"/>
</dbReference>
<keyword evidence="3" id="KW-1185">Reference proteome</keyword>